<dbReference type="CDD" id="cd02933">
    <property type="entry name" value="OYE_like_FMN"/>
    <property type="match status" value="1"/>
</dbReference>
<dbReference type="Gene3D" id="3.20.20.70">
    <property type="entry name" value="Aldolase class I"/>
    <property type="match status" value="1"/>
</dbReference>
<evidence type="ECO:0000259" key="2">
    <source>
        <dbReference type="Pfam" id="PF00724"/>
    </source>
</evidence>
<dbReference type="SUPFAM" id="SSF51395">
    <property type="entry name" value="FMN-linked oxidoreductases"/>
    <property type="match status" value="1"/>
</dbReference>
<dbReference type="InterPro" id="IPR001155">
    <property type="entry name" value="OxRdtase_FMN_N"/>
</dbReference>
<dbReference type="PANTHER" id="PTHR22893">
    <property type="entry name" value="NADH OXIDOREDUCTASE-RELATED"/>
    <property type="match status" value="1"/>
</dbReference>
<name>A0AA39GJ52_SARSR</name>
<evidence type="ECO:0000313" key="4">
    <source>
        <dbReference type="Proteomes" id="UP001175261"/>
    </source>
</evidence>
<protein>
    <recommendedName>
        <fullName evidence="2">NADH:flavin oxidoreductase/NADH oxidase N-terminal domain-containing protein</fullName>
    </recommendedName>
</protein>
<dbReference type="Proteomes" id="UP001175261">
    <property type="component" value="Unassembled WGS sequence"/>
</dbReference>
<organism evidence="3 4">
    <name type="scientific">Sarocladium strictum</name>
    <name type="common">Black bundle disease fungus</name>
    <name type="synonym">Acremonium strictum</name>
    <dbReference type="NCBI Taxonomy" id="5046"/>
    <lineage>
        <taxon>Eukaryota</taxon>
        <taxon>Fungi</taxon>
        <taxon>Dikarya</taxon>
        <taxon>Ascomycota</taxon>
        <taxon>Pezizomycotina</taxon>
        <taxon>Sordariomycetes</taxon>
        <taxon>Hypocreomycetidae</taxon>
        <taxon>Hypocreales</taxon>
        <taxon>Sarocladiaceae</taxon>
        <taxon>Sarocladium</taxon>
    </lineage>
</organism>
<evidence type="ECO:0000313" key="3">
    <source>
        <dbReference type="EMBL" id="KAK0387012.1"/>
    </source>
</evidence>
<keyword evidence="4" id="KW-1185">Reference proteome</keyword>
<accession>A0AA39GJ52</accession>
<feature type="domain" description="NADH:flavin oxidoreductase/NADH oxidase N-terminal" evidence="2">
    <location>
        <begin position="15"/>
        <end position="353"/>
    </location>
</feature>
<gene>
    <name evidence="3" type="ORF">NLU13_5326</name>
</gene>
<dbReference type="GO" id="GO:0010181">
    <property type="term" value="F:FMN binding"/>
    <property type="evidence" value="ECO:0007669"/>
    <property type="project" value="InterPro"/>
</dbReference>
<dbReference type="EMBL" id="JAPDFR010000004">
    <property type="protein sequence ID" value="KAK0387012.1"/>
    <property type="molecule type" value="Genomic_DNA"/>
</dbReference>
<dbReference type="Pfam" id="PF00724">
    <property type="entry name" value="Oxidored_FMN"/>
    <property type="match status" value="1"/>
</dbReference>
<dbReference type="PANTHER" id="PTHR22893:SF91">
    <property type="entry name" value="NADPH DEHYDROGENASE 2-RELATED"/>
    <property type="match status" value="1"/>
</dbReference>
<evidence type="ECO:0000256" key="1">
    <source>
        <dbReference type="ARBA" id="ARBA00022630"/>
    </source>
</evidence>
<dbReference type="InterPro" id="IPR045247">
    <property type="entry name" value="Oye-like"/>
</dbReference>
<comment type="caution">
    <text evidence="3">The sequence shown here is derived from an EMBL/GenBank/DDBJ whole genome shotgun (WGS) entry which is preliminary data.</text>
</comment>
<dbReference type="InterPro" id="IPR013785">
    <property type="entry name" value="Aldolase_TIM"/>
</dbReference>
<dbReference type="AlphaFoldDB" id="A0AA39GJ52"/>
<keyword evidence="1" id="KW-0285">Flavoprotein</keyword>
<proteinExistence type="predicted"/>
<sequence>MTVSQAVINPAESRLFKPIQLGKLRLNHRIALAPLSRYRNDEQGVPLPFTTTYYADRAATPGTLIISEATNVSHPEEPHGSALITAAQTEAWRRNIQAVHARGSFFFQQIWSMGRAGNPDFLASKGLEYRSSSPLPLSAERPAAPEEMTEREILDVIQDFVAAAQRALSLGADGVEIHGAHGYLIHQFLSDRSNVRTDRWGGSVENRSRFLLEIVRALVSAIGAELVGIRLSPFASFQGADSSDYKAQYGHVVAELKRMQVPFAYLHLVEARADPVTWVTGEAPANRDKSLEYILETWDNVSPVIVAGGYGPGNAVEAVEGRYGKWDVIVAFGRAFLANPDLVFRVKNGIPLNAPDRPSFYMPMTEVGYNDYPFSQEYLQSVKVESSA</sequence>
<dbReference type="GO" id="GO:0003959">
    <property type="term" value="F:NADPH dehydrogenase activity"/>
    <property type="evidence" value="ECO:0007669"/>
    <property type="project" value="TreeGrafter"/>
</dbReference>
<reference evidence="3" key="1">
    <citation type="submission" date="2022-10" db="EMBL/GenBank/DDBJ databases">
        <title>Determination and structural analysis of whole genome sequence of Sarocladium strictum F4-1.</title>
        <authorList>
            <person name="Hu L."/>
            <person name="Jiang Y."/>
        </authorList>
    </citation>
    <scope>NUCLEOTIDE SEQUENCE</scope>
    <source>
        <strain evidence="3">F4-1</strain>
    </source>
</reference>